<dbReference type="AlphaFoldDB" id="A0A2A5B8V3"/>
<reference evidence="3" key="1">
    <citation type="submission" date="2017-08" db="EMBL/GenBank/DDBJ databases">
        <title>A dynamic microbial community with high functional redundancy inhabits the cold, oxic subseafloor aquifer.</title>
        <authorList>
            <person name="Tully B.J."/>
            <person name="Wheat C.G."/>
            <person name="Glazer B.T."/>
            <person name="Huber J.A."/>
        </authorList>
    </citation>
    <scope>NUCLEOTIDE SEQUENCE [LARGE SCALE GENOMIC DNA]</scope>
</reference>
<evidence type="ECO:0000313" key="2">
    <source>
        <dbReference type="EMBL" id="PCJ27997.1"/>
    </source>
</evidence>
<feature type="chain" id="PRO_5012246783" description="DUF2911 domain-containing protein" evidence="1">
    <location>
        <begin position="29"/>
        <end position="209"/>
    </location>
</feature>
<dbReference type="Proteomes" id="UP000218327">
    <property type="component" value="Unassembled WGS sequence"/>
</dbReference>
<feature type="signal peptide" evidence="1">
    <location>
        <begin position="1"/>
        <end position="28"/>
    </location>
</feature>
<dbReference type="InterPro" id="IPR021314">
    <property type="entry name" value="DUF2911"/>
</dbReference>
<keyword evidence="1" id="KW-0732">Signal</keyword>
<sequence>MAMKTALRALTLLLAYASFSTHSVNAQARRLASPDGYSATEVAGHYDEREGYVEGKWLEIRYGRPIKRSRNLFDLPDWREALMDGAEVWRAGANVTTRLSIETPLLFAGTKVNPGEYTVFIDFRQQPWQFVLSTWTAQLRYDYENKEALWGAYEYTADKDAVRAEMQVENLDHSFDQLSWQFVDVNTEGGKLMLLWDKIQATVDFKISD</sequence>
<gene>
    <name evidence="2" type="ORF">COA96_02210</name>
</gene>
<organism evidence="2 3">
    <name type="scientific">SAR86 cluster bacterium</name>
    <dbReference type="NCBI Taxonomy" id="2030880"/>
    <lineage>
        <taxon>Bacteria</taxon>
        <taxon>Pseudomonadati</taxon>
        <taxon>Pseudomonadota</taxon>
        <taxon>Gammaproteobacteria</taxon>
        <taxon>SAR86 cluster</taxon>
    </lineage>
</organism>
<dbReference type="Pfam" id="PF11138">
    <property type="entry name" value="DUF2911"/>
    <property type="match status" value="1"/>
</dbReference>
<evidence type="ECO:0008006" key="4">
    <source>
        <dbReference type="Google" id="ProtNLM"/>
    </source>
</evidence>
<name>A0A2A5B8V3_9GAMM</name>
<proteinExistence type="predicted"/>
<dbReference type="EMBL" id="NVVJ01000004">
    <property type="protein sequence ID" value="PCJ27997.1"/>
    <property type="molecule type" value="Genomic_DNA"/>
</dbReference>
<protein>
    <recommendedName>
        <fullName evidence="4">DUF2911 domain-containing protein</fullName>
    </recommendedName>
</protein>
<accession>A0A2A5B8V3</accession>
<evidence type="ECO:0000256" key="1">
    <source>
        <dbReference type="SAM" id="SignalP"/>
    </source>
</evidence>
<evidence type="ECO:0000313" key="3">
    <source>
        <dbReference type="Proteomes" id="UP000218327"/>
    </source>
</evidence>
<comment type="caution">
    <text evidence="2">The sequence shown here is derived from an EMBL/GenBank/DDBJ whole genome shotgun (WGS) entry which is preliminary data.</text>
</comment>